<evidence type="ECO:0000313" key="3">
    <source>
        <dbReference type="Proteomes" id="UP001595908"/>
    </source>
</evidence>
<sequence>MSTWVRCAVPDKSAHALNRRKPGSRGDRPPRFDPADYRERKAVECGISRLKKNRAVAMRYRTLAVRYEATSCVTAINERL</sequence>
<dbReference type="GeneID" id="31233954"/>
<evidence type="ECO:0008006" key="4">
    <source>
        <dbReference type="Google" id="ProtNLM"/>
    </source>
</evidence>
<keyword evidence="3" id="KW-1185">Reference proteome</keyword>
<dbReference type="Proteomes" id="UP001595908">
    <property type="component" value="Unassembled WGS sequence"/>
</dbReference>
<proteinExistence type="predicted"/>
<evidence type="ECO:0000313" key="2">
    <source>
        <dbReference type="EMBL" id="MFC4981674.1"/>
    </source>
</evidence>
<protein>
    <recommendedName>
        <fullName evidence="4">Transposase</fullName>
    </recommendedName>
</protein>
<evidence type="ECO:0000256" key="1">
    <source>
        <dbReference type="SAM" id="MobiDB-lite"/>
    </source>
</evidence>
<comment type="caution">
    <text evidence="2">The sequence shown here is derived from an EMBL/GenBank/DDBJ whole genome shotgun (WGS) entry which is preliminary data.</text>
</comment>
<feature type="region of interest" description="Disordered" evidence="1">
    <location>
        <begin position="15"/>
        <end position="35"/>
    </location>
</feature>
<reference evidence="3" key="1">
    <citation type="journal article" date="2019" name="Int. J. Syst. Evol. Microbiol.">
        <title>The Global Catalogue of Microorganisms (GCM) 10K type strain sequencing project: providing services to taxonomists for standard genome sequencing and annotation.</title>
        <authorList>
            <consortium name="The Broad Institute Genomics Platform"/>
            <consortium name="The Broad Institute Genome Sequencing Center for Infectious Disease"/>
            <person name="Wu L."/>
            <person name="Ma J."/>
        </authorList>
    </citation>
    <scope>NUCLEOTIDE SEQUENCE [LARGE SCALE GENOMIC DNA]</scope>
    <source>
        <strain evidence="3">ICMP 257</strain>
    </source>
</reference>
<dbReference type="RefSeq" id="WP_051709448.1">
    <property type="nucleotide sequence ID" value="NZ_JBHSJE010000008.1"/>
</dbReference>
<gene>
    <name evidence="2" type="ORF">ACFPL4_25495</name>
</gene>
<accession>A0ABV9VCJ6</accession>
<organism evidence="2 3">
    <name type="scientific">Streptomyces atroolivaceus</name>
    <dbReference type="NCBI Taxonomy" id="66869"/>
    <lineage>
        <taxon>Bacteria</taxon>
        <taxon>Bacillati</taxon>
        <taxon>Actinomycetota</taxon>
        <taxon>Actinomycetes</taxon>
        <taxon>Kitasatosporales</taxon>
        <taxon>Streptomycetaceae</taxon>
        <taxon>Streptomyces</taxon>
    </lineage>
</organism>
<name>A0ABV9VCJ6_STRAZ</name>
<feature type="compositionally biased region" description="Basic and acidic residues" evidence="1">
    <location>
        <begin position="24"/>
        <end position="35"/>
    </location>
</feature>
<dbReference type="EMBL" id="JBHSJE010000008">
    <property type="protein sequence ID" value="MFC4981674.1"/>
    <property type="molecule type" value="Genomic_DNA"/>
</dbReference>